<dbReference type="Proteomes" id="UP000722625">
    <property type="component" value="Unassembled WGS sequence"/>
</dbReference>
<accession>A0ABS5PGM8</accession>
<protein>
    <submittedName>
        <fullName evidence="1">Uncharacterized protein</fullName>
    </submittedName>
</protein>
<comment type="caution">
    <text evidence="1">The sequence shown here is derived from an EMBL/GenBank/DDBJ whole genome shotgun (WGS) entry which is preliminary data.</text>
</comment>
<sequence length="256" mass="29321">MKKLLIYSMVLIIGLAGYAQEIPPEITTTKEPGRLNFNVGLETSHLWRGLIINPSITITGDIHYTFDKKQNFSVGIWGGNGFDGKYTEIDYYVQYKHKGLTVGLWDLFNTTNVEHPEVFNYDKNATTHLIDFRSSYRFPEKFPLRIEADIILYGNDRELTSDLNYKNRYSTYVELGYPIIKNEQITLDGYIGGSFSLDGKSNLYSTNLNQNFNIVNAGLKASKEISILQYKLPVYAGIMWNPSEKYTRMQIGVSLF</sequence>
<name>A0ABS5PGM8_9FLAO</name>
<dbReference type="EMBL" id="JAGYVZ010000026">
    <property type="protein sequence ID" value="MBS7233464.1"/>
    <property type="molecule type" value="Genomic_DNA"/>
</dbReference>
<reference evidence="1 2" key="1">
    <citation type="journal article" date="2018" name="Int. J. Syst. Evol. Microbiol.">
        <title>Flavobacterium chryseum sp. nov. and Flavobacterium psychroterrae sp. nov., novel environmental bacteria isolated from Antarctica.</title>
        <authorList>
            <person name="Kralova S."/>
            <person name="Svec P."/>
            <person name="Busse H.J."/>
            <person name="Stankova E."/>
            <person name="Vaczi P."/>
            <person name="Sedlacek I."/>
        </authorList>
    </citation>
    <scope>NUCLEOTIDE SEQUENCE [LARGE SCALE GENOMIC DNA]</scope>
    <source>
        <strain evidence="1 2">CCM 8827</strain>
    </source>
</reference>
<proteinExistence type="predicted"/>
<organism evidence="1 2">
    <name type="scientific">Flavobacterium psychroterrae</name>
    <dbReference type="NCBI Taxonomy" id="2133767"/>
    <lineage>
        <taxon>Bacteria</taxon>
        <taxon>Pseudomonadati</taxon>
        <taxon>Bacteroidota</taxon>
        <taxon>Flavobacteriia</taxon>
        <taxon>Flavobacteriales</taxon>
        <taxon>Flavobacteriaceae</taxon>
        <taxon>Flavobacterium</taxon>
    </lineage>
</organism>
<evidence type="ECO:0000313" key="1">
    <source>
        <dbReference type="EMBL" id="MBS7233464.1"/>
    </source>
</evidence>
<keyword evidence="2" id="KW-1185">Reference proteome</keyword>
<gene>
    <name evidence="1" type="ORF">KHA90_20835</name>
</gene>
<dbReference type="RefSeq" id="WP_213305977.1">
    <property type="nucleotide sequence ID" value="NZ_JAGYVZ010000026.1"/>
</dbReference>
<evidence type="ECO:0000313" key="2">
    <source>
        <dbReference type="Proteomes" id="UP000722625"/>
    </source>
</evidence>